<dbReference type="Proteomes" id="UP001229421">
    <property type="component" value="Unassembled WGS sequence"/>
</dbReference>
<evidence type="ECO:0000313" key="3">
    <source>
        <dbReference type="Proteomes" id="UP001229421"/>
    </source>
</evidence>
<feature type="chain" id="PRO_5042239581" evidence="1">
    <location>
        <begin position="20"/>
        <end position="82"/>
    </location>
</feature>
<dbReference type="AlphaFoldDB" id="A0AAD8K602"/>
<gene>
    <name evidence="2" type="ORF">QVD17_32310</name>
</gene>
<evidence type="ECO:0000313" key="2">
    <source>
        <dbReference type="EMBL" id="KAK1416519.1"/>
    </source>
</evidence>
<accession>A0AAD8K602</accession>
<sequence>MASTLLLLLPFYALLPLLHQPNKSSKDNKSENKHMPSFYNSMWVTSNPCKICFFQMFLTTKSSGLIQGQCFFNGSNSIHHKS</sequence>
<comment type="caution">
    <text evidence="2">The sequence shown here is derived from an EMBL/GenBank/DDBJ whole genome shotgun (WGS) entry which is preliminary data.</text>
</comment>
<dbReference type="EMBL" id="JAUHHV010000008">
    <property type="protein sequence ID" value="KAK1416519.1"/>
    <property type="molecule type" value="Genomic_DNA"/>
</dbReference>
<feature type="signal peptide" evidence="1">
    <location>
        <begin position="1"/>
        <end position="19"/>
    </location>
</feature>
<protein>
    <submittedName>
        <fullName evidence="2">Uncharacterized protein</fullName>
    </submittedName>
</protein>
<proteinExistence type="predicted"/>
<organism evidence="2 3">
    <name type="scientific">Tagetes erecta</name>
    <name type="common">African marigold</name>
    <dbReference type="NCBI Taxonomy" id="13708"/>
    <lineage>
        <taxon>Eukaryota</taxon>
        <taxon>Viridiplantae</taxon>
        <taxon>Streptophyta</taxon>
        <taxon>Embryophyta</taxon>
        <taxon>Tracheophyta</taxon>
        <taxon>Spermatophyta</taxon>
        <taxon>Magnoliopsida</taxon>
        <taxon>eudicotyledons</taxon>
        <taxon>Gunneridae</taxon>
        <taxon>Pentapetalae</taxon>
        <taxon>asterids</taxon>
        <taxon>campanulids</taxon>
        <taxon>Asterales</taxon>
        <taxon>Asteraceae</taxon>
        <taxon>Asteroideae</taxon>
        <taxon>Heliantheae alliance</taxon>
        <taxon>Tageteae</taxon>
        <taxon>Tagetes</taxon>
    </lineage>
</organism>
<name>A0AAD8K602_TARER</name>
<keyword evidence="3" id="KW-1185">Reference proteome</keyword>
<evidence type="ECO:0000256" key="1">
    <source>
        <dbReference type="SAM" id="SignalP"/>
    </source>
</evidence>
<reference evidence="2" key="1">
    <citation type="journal article" date="2023" name="bioRxiv">
        <title>Improved chromosome-level genome assembly for marigold (Tagetes erecta).</title>
        <authorList>
            <person name="Jiang F."/>
            <person name="Yuan L."/>
            <person name="Wang S."/>
            <person name="Wang H."/>
            <person name="Xu D."/>
            <person name="Wang A."/>
            <person name="Fan W."/>
        </authorList>
    </citation>
    <scope>NUCLEOTIDE SEQUENCE</scope>
    <source>
        <strain evidence="2">WSJ</strain>
        <tissue evidence="2">Leaf</tissue>
    </source>
</reference>
<keyword evidence="1" id="KW-0732">Signal</keyword>